<proteinExistence type="predicted"/>
<dbReference type="PROSITE" id="PS50949">
    <property type="entry name" value="HTH_GNTR"/>
    <property type="match status" value="1"/>
</dbReference>
<dbReference type="RefSeq" id="WP_062407306.1">
    <property type="nucleotide sequence ID" value="NZ_BJCS01000002.1"/>
</dbReference>
<dbReference type="GO" id="GO:0003677">
    <property type="term" value="F:DNA binding"/>
    <property type="evidence" value="ECO:0007669"/>
    <property type="project" value="UniProtKB-KW"/>
</dbReference>
<name>A0A0U2VC37_9BACL</name>
<evidence type="ECO:0000256" key="3">
    <source>
        <dbReference type="ARBA" id="ARBA00023163"/>
    </source>
</evidence>
<dbReference type="EMBL" id="CP013652">
    <property type="protein sequence ID" value="ALS21123.1"/>
    <property type="molecule type" value="Genomic_DNA"/>
</dbReference>
<reference evidence="4 5" key="2">
    <citation type="journal article" date="2016" name="Genome Announc.">
        <title>Complete Genome Sequences of Two Interactive Moderate Thermophiles, Paenibacillus napthalenovorans 32O-Y and Paenibacillus sp. 32O-W.</title>
        <authorList>
            <person name="Butler R.R.III."/>
            <person name="Wang J."/>
            <person name="Stark B.C."/>
            <person name="Pombert J.F."/>
        </authorList>
    </citation>
    <scope>NUCLEOTIDE SEQUENCE [LARGE SCALE GENOMIC DNA]</scope>
    <source>
        <strain evidence="4 5">32O-Y</strain>
    </source>
</reference>
<dbReference type="Pfam" id="PF00392">
    <property type="entry name" value="GntR"/>
    <property type="match status" value="1"/>
</dbReference>
<dbReference type="PANTHER" id="PTHR43537:SF5">
    <property type="entry name" value="UXU OPERON TRANSCRIPTIONAL REGULATOR"/>
    <property type="match status" value="1"/>
</dbReference>
<dbReference type="PRINTS" id="PR00035">
    <property type="entry name" value="HTHGNTR"/>
</dbReference>
<keyword evidence="3" id="KW-0804">Transcription</keyword>
<dbReference type="InterPro" id="IPR036390">
    <property type="entry name" value="WH_DNA-bd_sf"/>
</dbReference>
<evidence type="ECO:0000256" key="2">
    <source>
        <dbReference type="ARBA" id="ARBA00023125"/>
    </source>
</evidence>
<dbReference type="InterPro" id="IPR008920">
    <property type="entry name" value="TF_FadR/GntR_C"/>
</dbReference>
<dbReference type="SMART" id="SM00345">
    <property type="entry name" value="HTH_GNTR"/>
    <property type="match status" value="1"/>
</dbReference>
<sequence length="213" mass="24512">MGGQTDIAFQYIKEKILTGVYKPSQKLTENQLAEAIGVSRNTIKKALMMLERENLVEVENNKGATIKSFTLEEVINYMEIREVLEGLVAKSAAKNISEADIKRLENILETMNSHIKENRFDEYSLLNREFHNVIYNASKNVQAISLINTIKTQLNRIHFKTILVPGRNQQSFIEHERILQALKSHNEKEAEEAIKNHVANVRQTIAQNYQYLL</sequence>
<dbReference type="InterPro" id="IPR000524">
    <property type="entry name" value="Tscrpt_reg_HTH_GntR"/>
</dbReference>
<dbReference type="InterPro" id="IPR036388">
    <property type="entry name" value="WH-like_DNA-bd_sf"/>
</dbReference>
<keyword evidence="2" id="KW-0238">DNA-binding</keyword>
<accession>A0A0U2VC37</accession>
<dbReference type="OrthoDB" id="114741at2"/>
<organism evidence="4 5">
    <name type="scientific">Paenibacillus naphthalenovorans</name>
    <dbReference type="NCBI Taxonomy" id="162209"/>
    <lineage>
        <taxon>Bacteria</taxon>
        <taxon>Bacillati</taxon>
        <taxon>Bacillota</taxon>
        <taxon>Bacilli</taxon>
        <taxon>Bacillales</taxon>
        <taxon>Paenibacillaceae</taxon>
        <taxon>Paenibacillus</taxon>
    </lineage>
</organism>
<evidence type="ECO:0000313" key="5">
    <source>
        <dbReference type="Proteomes" id="UP000061660"/>
    </source>
</evidence>
<dbReference type="GO" id="GO:0003700">
    <property type="term" value="F:DNA-binding transcription factor activity"/>
    <property type="evidence" value="ECO:0007669"/>
    <property type="project" value="InterPro"/>
</dbReference>
<dbReference type="SMART" id="SM00895">
    <property type="entry name" value="FCD"/>
    <property type="match status" value="1"/>
</dbReference>
<dbReference type="SUPFAM" id="SSF48008">
    <property type="entry name" value="GntR ligand-binding domain-like"/>
    <property type="match status" value="1"/>
</dbReference>
<dbReference type="PATRIC" id="fig|162209.4.peg.784"/>
<dbReference type="KEGG" id="pnp:IJ22_07390"/>
<evidence type="ECO:0000313" key="4">
    <source>
        <dbReference type="EMBL" id="ALS21123.1"/>
    </source>
</evidence>
<dbReference type="SUPFAM" id="SSF46785">
    <property type="entry name" value="Winged helix' DNA-binding domain"/>
    <property type="match status" value="1"/>
</dbReference>
<dbReference type="Proteomes" id="UP000061660">
    <property type="component" value="Chromosome"/>
</dbReference>
<keyword evidence="5" id="KW-1185">Reference proteome</keyword>
<dbReference type="InterPro" id="IPR011711">
    <property type="entry name" value="GntR_C"/>
</dbReference>
<dbReference type="CDD" id="cd07377">
    <property type="entry name" value="WHTH_GntR"/>
    <property type="match status" value="1"/>
</dbReference>
<dbReference type="STRING" id="162209.IJ22_07390"/>
<protein>
    <submittedName>
        <fullName evidence="4">GntR family transcriptional regulator</fullName>
    </submittedName>
</protein>
<gene>
    <name evidence="4" type="ORF">IJ22_07390</name>
</gene>
<dbReference type="Gene3D" id="1.10.10.10">
    <property type="entry name" value="Winged helix-like DNA-binding domain superfamily/Winged helix DNA-binding domain"/>
    <property type="match status" value="1"/>
</dbReference>
<dbReference type="Pfam" id="PF07729">
    <property type="entry name" value="FCD"/>
    <property type="match status" value="1"/>
</dbReference>
<evidence type="ECO:0000256" key="1">
    <source>
        <dbReference type="ARBA" id="ARBA00023015"/>
    </source>
</evidence>
<dbReference type="AlphaFoldDB" id="A0A0U2VC37"/>
<dbReference type="Gene3D" id="1.20.120.530">
    <property type="entry name" value="GntR ligand-binding domain-like"/>
    <property type="match status" value="1"/>
</dbReference>
<keyword evidence="1" id="KW-0805">Transcription regulation</keyword>
<dbReference type="PANTHER" id="PTHR43537">
    <property type="entry name" value="TRANSCRIPTIONAL REGULATOR, GNTR FAMILY"/>
    <property type="match status" value="1"/>
</dbReference>
<reference evidence="5" key="1">
    <citation type="submission" date="2015-12" db="EMBL/GenBank/DDBJ databases">
        <title>Complete genome sequences of two moderately thermophilic Paenibacillus species.</title>
        <authorList>
            <person name="Butler R.III."/>
            <person name="Wang J."/>
            <person name="Stark B.C."/>
            <person name="Pombert J.-F."/>
        </authorList>
    </citation>
    <scope>NUCLEOTIDE SEQUENCE [LARGE SCALE GENOMIC DNA]</scope>
    <source>
        <strain evidence="5">32O-Y</strain>
    </source>
</reference>